<organism evidence="6 7">
    <name type="scientific">Paraburkholderia bannensis</name>
    <dbReference type="NCBI Taxonomy" id="765414"/>
    <lineage>
        <taxon>Bacteria</taxon>
        <taxon>Pseudomonadati</taxon>
        <taxon>Pseudomonadota</taxon>
        <taxon>Betaproteobacteria</taxon>
        <taxon>Burkholderiales</taxon>
        <taxon>Burkholderiaceae</taxon>
        <taxon>Paraburkholderia</taxon>
    </lineage>
</organism>
<keyword evidence="7" id="KW-1185">Reference proteome</keyword>
<dbReference type="RefSeq" id="WP_183724181.1">
    <property type="nucleotide sequence ID" value="NZ_JACHBW010000006.1"/>
</dbReference>
<evidence type="ECO:0000256" key="3">
    <source>
        <dbReference type="ARBA" id="ARBA00046336"/>
    </source>
</evidence>
<evidence type="ECO:0000256" key="1">
    <source>
        <dbReference type="ARBA" id="ARBA00023239"/>
    </source>
</evidence>
<dbReference type="GO" id="GO:0016829">
    <property type="term" value="F:lyase activity"/>
    <property type="evidence" value="ECO:0007669"/>
    <property type="project" value="UniProtKB-KW"/>
</dbReference>
<reference evidence="6 7" key="1">
    <citation type="submission" date="2020-08" db="EMBL/GenBank/DDBJ databases">
        <title>Above-ground endophytic microbial communities from plants in different locations in the United States.</title>
        <authorList>
            <person name="Frank C."/>
        </authorList>
    </citation>
    <scope>NUCLEOTIDE SEQUENCE [LARGE SCALE GENOMIC DNA]</scope>
    <source>
        <strain evidence="6 7">WP4_2_2</strain>
    </source>
</reference>
<keyword evidence="2" id="KW-0119">Carbohydrate metabolism</keyword>
<evidence type="ECO:0000256" key="2">
    <source>
        <dbReference type="ARBA" id="ARBA00023277"/>
    </source>
</evidence>
<dbReference type="InterPro" id="IPR045959">
    <property type="entry name" value="CGDB"/>
</dbReference>
<proteinExistence type="inferred from homology"/>
<accession>A0A7W9TYP1</accession>
<dbReference type="AlphaFoldDB" id="A0A7W9TYP1"/>
<dbReference type="Pfam" id="PF19906">
    <property type="entry name" value="CGDB"/>
    <property type="match status" value="1"/>
</dbReference>
<feature type="domain" description="C-glycoside deglycosidase beta subunit" evidence="5">
    <location>
        <begin position="2"/>
        <end position="114"/>
    </location>
</feature>
<dbReference type="EMBL" id="JACHBW010000006">
    <property type="protein sequence ID" value="MBB6102625.1"/>
    <property type="molecule type" value="Genomic_DNA"/>
</dbReference>
<keyword evidence="1" id="KW-0456">Lyase</keyword>
<evidence type="ECO:0000256" key="4">
    <source>
        <dbReference type="ARBA" id="ARBA00047208"/>
    </source>
</evidence>
<comment type="similarity">
    <text evidence="3">Belongs to the C-glycoside deglycosidase beta subunit family.</text>
</comment>
<comment type="caution">
    <text evidence="6">The sequence shown here is derived from an EMBL/GenBank/DDBJ whole genome shotgun (WGS) entry which is preliminary data.</text>
</comment>
<sequence length="134" mass="14634">MFDKYIICENSLRQRAGNGESNGFSLELRLPYYRALGLSMVEKIALSIDGEPVPQERMTLVVADGAFAVSELGGVQDARWGFGEVARLDVEGVALEATPEGHDVQVEQHLRISYLPFMLVGKDRKQLALPAAGA</sequence>
<dbReference type="Proteomes" id="UP000571554">
    <property type="component" value="Unassembled WGS sequence"/>
</dbReference>
<evidence type="ECO:0000259" key="5">
    <source>
        <dbReference type="Pfam" id="PF19906"/>
    </source>
</evidence>
<evidence type="ECO:0000313" key="6">
    <source>
        <dbReference type="EMBL" id="MBB6102625.1"/>
    </source>
</evidence>
<protein>
    <recommendedName>
        <fullName evidence="4">C-deglycosylation enzyme beta subunit</fullName>
    </recommendedName>
</protein>
<gene>
    <name evidence="6" type="ORF">F4827_002477</name>
</gene>
<evidence type="ECO:0000313" key="7">
    <source>
        <dbReference type="Proteomes" id="UP000571554"/>
    </source>
</evidence>
<name>A0A7W9TYP1_9BURK</name>